<keyword evidence="5 7" id="KW-1133">Transmembrane helix</keyword>
<keyword evidence="11" id="KW-1185">Reference proteome</keyword>
<evidence type="ECO:0000313" key="10">
    <source>
        <dbReference type="EMBL" id="QDS93474.1"/>
    </source>
</evidence>
<evidence type="ECO:0000256" key="1">
    <source>
        <dbReference type="ARBA" id="ARBA00004651"/>
    </source>
</evidence>
<feature type="transmembrane region" description="Helical" evidence="7">
    <location>
        <begin position="12"/>
        <end position="36"/>
    </location>
</feature>
<proteinExistence type="predicted"/>
<feature type="transmembrane region" description="Helical" evidence="7">
    <location>
        <begin position="329"/>
        <end position="353"/>
    </location>
</feature>
<dbReference type="InterPro" id="IPR051125">
    <property type="entry name" value="ABC-4/HrtB_transporter"/>
</dbReference>
<feature type="domain" description="MacB-like periplasmic core" evidence="9">
    <location>
        <begin position="16"/>
        <end position="257"/>
    </location>
</feature>
<dbReference type="PANTHER" id="PTHR43738:SF1">
    <property type="entry name" value="HEMIN TRANSPORT SYSTEM PERMEASE PROTEIN HRTB-RELATED"/>
    <property type="match status" value="1"/>
</dbReference>
<sequence>MNLAVKDIRHNLGRFALTAVGMGMLLMVVMGMGGIYRGVVEDATLLIDRVDADLWIVQRGTRGPFAELSRLPSNLVYRAAAVPGVAQSREFVYHTIQRQRDGKPLRIAVLGLSWPTDRGEWIPLTTGRPLGQAHFEIIADKTLGLAVGEKIKLGKETYKVVGTTTNMISSGGDGLAFCTVSDALAIQFDTPGEAVRLERAAREARGEKFELAIQQPTILENAWKPSSQLPGIARPQISAVMVTLSPGADADRVAEIISGWGDVSVFTAEGERELLLKGSVEKVRRQIGLFRVLLTLIAAIIMALILYTLTLDKIHSIALLKLIGAPNTVILGLILQQALILGMVGFAIAYLVGRQLFPMFPRRVILADADLIQLAAIVLAISVVSSLLGIWKALKVSPNEALA</sequence>
<feature type="domain" description="ABC3 transporter permease C-terminal" evidence="8">
    <location>
        <begin position="290"/>
        <end position="398"/>
    </location>
</feature>
<dbReference type="Pfam" id="PF02687">
    <property type="entry name" value="FtsX"/>
    <property type="match status" value="1"/>
</dbReference>
<reference evidence="10 11" key="1">
    <citation type="submission" date="2019-02" db="EMBL/GenBank/DDBJ databases">
        <title>Deep-cultivation of Planctomycetes and their phenomic and genomic characterization uncovers novel biology.</title>
        <authorList>
            <person name="Wiegand S."/>
            <person name="Jogler M."/>
            <person name="Boedeker C."/>
            <person name="Pinto D."/>
            <person name="Vollmers J."/>
            <person name="Rivas-Marin E."/>
            <person name="Kohn T."/>
            <person name="Peeters S.H."/>
            <person name="Heuer A."/>
            <person name="Rast P."/>
            <person name="Oberbeckmann S."/>
            <person name="Bunk B."/>
            <person name="Jeske O."/>
            <person name="Meyerdierks A."/>
            <person name="Storesund J.E."/>
            <person name="Kallscheuer N."/>
            <person name="Luecker S."/>
            <person name="Lage O.M."/>
            <person name="Pohl T."/>
            <person name="Merkel B.J."/>
            <person name="Hornburger P."/>
            <person name="Mueller R.-W."/>
            <person name="Bruemmer F."/>
            <person name="Labrenz M."/>
            <person name="Spormann A.M."/>
            <person name="Op den Camp H."/>
            <person name="Overmann J."/>
            <person name="Amann R."/>
            <person name="Jetten M.S.M."/>
            <person name="Mascher T."/>
            <person name="Medema M.H."/>
            <person name="Devos D.P."/>
            <person name="Kaster A.-K."/>
            <person name="Ovreas L."/>
            <person name="Rohde M."/>
            <person name="Galperin M.Y."/>
            <person name="Jogler C."/>
        </authorList>
    </citation>
    <scope>NUCLEOTIDE SEQUENCE [LARGE SCALE GENOMIC DNA]</scope>
    <source>
        <strain evidence="10 11">FF011L</strain>
    </source>
</reference>
<name>A0A517MF12_9BACT</name>
<feature type="transmembrane region" description="Helical" evidence="7">
    <location>
        <begin position="374"/>
        <end position="394"/>
    </location>
</feature>
<dbReference type="InterPro" id="IPR003838">
    <property type="entry name" value="ABC3_permease_C"/>
</dbReference>
<dbReference type="AlphaFoldDB" id="A0A517MF12"/>
<evidence type="ECO:0000256" key="2">
    <source>
        <dbReference type="ARBA" id="ARBA00022448"/>
    </source>
</evidence>
<evidence type="ECO:0000256" key="3">
    <source>
        <dbReference type="ARBA" id="ARBA00022475"/>
    </source>
</evidence>
<evidence type="ECO:0000259" key="8">
    <source>
        <dbReference type="Pfam" id="PF02687"/>
    </source>
</evidence>
<evidence type="ECO:0000256" key="4">
    <source>
        <dbReference type="ARBA" id="ARBA00022692"/>
    </source>
</evidence>
<keyword evidence="4 7" id="KW-0812">Transmembrane</keyword>
<comment type="subcellular location">
    <subcellularLocation>
        <location evidence="1">Cell membrane</location>
        <topology evidence="1">Multi-pass membrane protein</topology>
    </subcellularLocation>
</comment>
<dbReference type="Pfam" id="PF12704">
    <property type="entry name" value="MacB_PCD"/>
    <property type="match status" value="1"/>
</dbReference>
<dbReference type="KEGG" id="rml:FF011L_22440"/>
<evidence type="ECO:0000256" key="5">
    <source>
        <dbReference type="ARBA" id="ARBA00022989"/>
    </source>
</evidence>
<evidence type="ECO:0000256" key="7">
    <source>
        <dbReference type="SAM" id="Phobius"/>
    </source>
</evidence>
<feature type="transmembrane region" description="Helical" evidence="7">
    <location>
        <begin position="289"/>
        <end position="309"/>
    </location>
</feature>
<dbReference type="Proteomes" id="UP000320672">
    <property type="component" value="Chromosome"/>
</dbReference>
<dbReference type="PANTHER" id="PTHR43738">
    <property type="entry name" value="ABC TRANSPORTER, MEMBRANE PROTEIN"/>
    <property type="match status" value="1"/>
</dbReference>
<keyword evidence="3" id="KW-1003">Cell membrane</keyword>
<dbReference type="InterPro" id="IPR025857">
    <property type="entry name" value="MacB_PCD"/>
</dbReference>
<evidence type="ECO:0000259" key="9">
    <source>
        <dbReference type="Pfam" id="PF12704"/>
    </source>
</evidence>
<keyword evidence="6 7" id="KW-0472">Membrane</keyword>
<evidence type="ECO:0000313" key="11">
    <source>
        <dbReference type="Proteomes" id="UP000320672"/>
    </source>
</evidence>
<dbReference type="OrthoDB" id="7298150at2"/>
<evidence type="ECO:0000256" key="6">
    <source>
        <dbReference type="ARBA" id="ARBA00023136"/>
    </source>
</evidence>
<gene>
    <name evidence="10" type="ORF">FF011L_22440</name>
</gene>
<keyword evidence="2" id="KW-0813">Transport</keyword>
<protein>
    <submittedName>
        <fullName evidence="10">Uncharacterized protein</fullName>
    </submittedName>
</protein>
<dbReference type="RefSeq" id="WP_145351632.1">
    <property type="nucleotide sequence ID" value="NZ_CP036262.1"/>
</dbReference>
<dbReference type="EMBL" id="CP036262">
    <property type="protein sequence ID" value="QDS93474.1"/>
    <property type="molecule type" value="Genomic_DNA"/>
</dbReference>
<organism evidence="10 11">
    <name type="scientific">Roseimaritima multifibrata</name>
    <dbReference type="NCBI Taxonomy" id="1930274"/>
    <lineage>
        <taxon>Bacteria</taxon>
        <taxon>Pseudomonadati</taxon>
        <taxon>Planctomycetota</taxon>
        <taxon>Planctomycetia</taxon>
        <taxon>Pirellulales</taxon>
        <taxon>Pirellulaceae</taxon>
        <taxon>Roseimaritima</taxon>
    </lineage>
</organism>
<accession>A0A517MF12</accession>
<dbReference type="GO" id="GO:0005886">
    <property type="term" value="C:plasma membrane"/>
    <property type="evidence" value="ECO:0007669"/>
    <property type="project" value="UniProtKB-SubCell"/>
</dbReference>